<dbReference type="CDD" id="cd01556">
    <property type="entry name" value="EPSP_synthase"/>
    <property type="match status" value="1"/>
</dbReference>
<dbReference type="PROSITE" id="PS00104">
    <property type="entry name" value="EPSP_SYNTHASE_1"/>
    <property type="match status" value="1"/>
</dbReference>
<proteinExistence type="inferred from homology"/>
<dbReference type="InterPro" id="IPR023193">
    <property type="entry name" value="EPSP_synthase_CS"/>
</dbReference>
<dbReference type="PIRSF" id="PIRSF000505">
    <property type="entry name" value="EPSPS"/>
    <property type="match status" value="1"/>
</dbReference>
<dbReference type="InterPro" id="IPR013792">
    <property type="entry name" value="RNA3'P_cycl/enolpyr_Trfase_a/b"/>
</dbReference>
<dbReference type="NCBIfam" id="TIGR01356">
    <property type="entry name" value="aroA"/>
    <property type="match status" value="1"/>
</dbReference>
<dbReference type="PANTHER" id="PTHR21090">
    <property type="entry name" value="AROM/DEHYDROQUINATE SYNTHASE"/>
    <property type="match status" value="1"/>
</dbReference>
<dbReference type="EMBL" id="LGGS01000043">
    <property type="protein sequence ID" value="KUK83182.1"/>
    <property type="molecule type" value="Genomic_DNA"/>
</dbReference>
<comment type="similarity">
    <text evidence="2">Belongs to the EPSP synthase family.</text>
</comment>
<protein>
    <recommendedName>
        <fullName evidence="3 9">3-phosphoshikimate 1-carboxyvinyltransferase</fullName>
        <ecNumber evidence="3 9">2.5.1.19</ecNumber>
    </recommendedName>
</protein>
<dbReference type="Gene3D" id="3.65.10.10">
    <property type="entry name" value="Enolpyruvate transferase domain"/>
    <property type="match status" value="2"/>
</dbReference>
<dbReference type="GO" id="GO:0009073">
    <property type="term" value="P:aromatic amino acid family biosynthetic process"/>
    <property type="evidence" value="ECO:0007669"/>
    <property type="project" value="UniProtKB-KW"/>
</dbReference>
<keyword evidence="6 11" id="KW-0808">Transferase</keyword>
<keyword evidence="5" id="KW-0028">Amino-acid biosynthesis</keyword>
<evidence type="ECO:0000256" key="3">
    <source>
        <dbReference type="ARBA" id="ARBA00012450"/>
    </source>
</evidence>
<keyword evidence="7" id="KW-0057">Aromatic amino acid biosynthesis</keyword>
<dbReference type="UniPathway" id="UPA00053">
    <property type="reaction ID" value="UER00089"/>
</dbReference>
<comment type="caution">
    <text evidence="11">The sequence shown here is derived from an EMBL/GenBank/DDBJ whole genome shotgun (WGS) entry which is preliminary data.</text>
</comment>
<accession>A0A124FZ47</accession>
<evidence type="ECO:0000256" key="8">
    <source>
        <dbReference type="ARBA" id="ARBA00044633"/>
    </source>
</evidence>
<dbReference type="AlphaFoldDB" id="A0A124FZ47"/>
<dbReference type="InterPro" id="IPR036968">
    <property type="entry name" value="Enolpyruvate_Tfrase_sf"/>
</dbReference>
<dbReference type="PANTHER" id="PTHR21090:SF5">
    <property type="entry name" value="PENTAFUNCTIONAL AROM POLYPEPTIDE"/>
    <property type="match status" value="1"/>
</dbReference>
<dbReference type="GO" id="GO:0003866">
    <property type="term" value="F:3-phosphoshikimate 1-carboxyvinyltransferase activity"/>
    <property type="evidence" value="ECO:0007669"/>
    <property type="project" value="UniProtKB-UniRule"/>
</dbReference>
<dbReference type="GO" id="GO:0009423">
    <property type="term" value="P:chorismate biosynthetic process"/>
    <property type="evidence" value="ECO:0007669"/>
    <property type="project" value="UniProtKB-UniRule"/>
</dbReference>
<feature type="non-terminal residue" evidence="11">
    <location>
        <position position="1"/>
    </location>
</feature>
<evidence type="ECO:0000256" key="7">
    <source>
        <dbReference type="ARBA" id="ARBA00023141"/>
    </source>
</evidence>
<evidence type="ECO:0000256" key="2">
    <source>
        <dbReference type="ARBA" id="ARBA00009948"/>
    </source>
</evidence>
<evidence type="ECO:0000256" key="5">
    <source>
        <dbReference type="ARBA" id="ARBA00022605"/>
    </source>
</evidence>
<evidence type="ECO:0000256" key="9">
    <source>
        <dbReference type="NCBIfam" id="TIGR01356"/>
    </source>
</evidence>
<sequence length="402" mass="42229">MLGALSRGETVIENFLAGKDCLATIDCFRKLGVDIKMPATGAVRVSGRELYGLSEPEDVLDAGNSGTTIRLLLGILSGQSFFSVITGDRSLRRRPMARVTGPLGLMGARIEGRRDGNLAPLSVRGGRLKPVTYISEVASAQVKSAVLLAGLFADGETVFTEPYGSRDHTERMLRQFGAEVDVSGCTVRVKGQPGLTGQKVNVPGDISSAAFLMAAAAALPGSDLTLKGVGINPARDGIIEVLSEMGAGIRLFNRRQEGAEPVADIRVCNNKKLSGVSVGGKIIPRLIDDIPALAVAAATAEGKTEIRDAGELKVKESNRIYTVNNLLTGFGAGVEELTDGLLVRGGRTLKGCHCKSHGDHRIAMAAVVAGLLAGGETTVIDTSCIDISFPGFYDVLNNIRVE</sequence>
<organism evidence="11 12">
    <name type="scientific">Pelotomaculum thermopropionicum</name>
    <dbReference type="NCBI Taxonomy" id="110500"/>
    <lineage>
        <taxon>Bacteria</taxon>
        <taxon>Bacillati</taxon>
        <taxon>Bacillota</taxon>
        <taxon>Clostridia</taxon>
        <taxon>Eubacteriales</taxon>
        <taxon>Desulfotomaculaceae</taxon>
        <taxon>Pelotomaculum</taxon>
    </lineage>
</organism>
<evidence type="ECO:0000313" key="11">
    <source>
        <dbReference type="EMBL" id="KUK83182.1"/>
    </source>
</evidence>
<dbReference type="Pfam" id="PF00275">
    <property type="entry name" value="EPSP_synthase"/>
    <property type="match status" value="1"/>
</dbReference>
<dbReference type="FunFam" id="3.65.10.10:FF:000005">
    <property type="entry name" value="3-phosphoshikimate 1-carboxyvinyltransferase"/>
    <property type="match status" value="1"/>
</dbReference>
<dbReference type="SUPFAM" id="SSF55205">
    <property type="entry name" value="EPT/RTPC-like"/>
    <property type="match status" value="1"/>
</dbReference>
<dbReference type="Proteomes" id="UP000054705">
    <property type="component" value="Unassembled WGS sequence"/>
</dbReference>
<evidence type="ECO:0000313" key="12">
    <source>
        <dbReference type="Proteomes" id="UP000054705"/>
    </source>
</evidence>
<evidence type="ECO:0000256" key="1">
    <source>
        <dbReference type="ARBA" id="ARBA00004811"/>
    </source>
</evidence>
<dbReference type="InterPro" id="IPR006264">
    <property type="entry name" value="EPSP_synthase"/>
</dbReference>
<dbReference type="GO" id="GO:0008652">
    <property type="term" value="P:amino acid biosynthetic process"/>
    <property type="evidence" value="ECO:0007669"/>
    <property type="project" value="UniProtKB-KW"/>
</dbReference>
<feature type="domain" description="Enolpyruvate transferase" evidence="10">
    <location>
        <begin position="1"/>
        <end position="396"/>
    </location>
</feature>
<dbReference type="InterPro" id="IPR001986">
    <property type="entry name" value="Enolpyruvate_Tfrase_dom"/>
</dbReference>
<evidence type="ECO:0000256" key="6">
    <source>
        <dbReference type="ARBA" id="ARBA00022679"/>
    </source>
</evidence>
<evidence type="ECO:0000256" key="4">
    <source>
        <dbReference type="ARBA" id="ARBA00022490"/>
    </source>
</evidence>
<gene>
    <name evidence="11" type="ORF">XD97_0248</name>
</gene>
<dbReference type="PATRIC" id="fig|110500.4.peg.502"/>
<comment type="catalytic activity">
    <reaction evidence="8">
        <text>3-phosphoshikimate + phosphoenolpyruvate = 5-O-(1-carboxyvinyl)-3-phosphoshikimate + phosphate</text>
        <dbReference type="Rhea" id="RHEA:21256"/>
        <dbReference type="ChEBI" id="CHEBI:43474"/>
        <dbReference type="ChEBI" id="CHEBI:57701"/>
        <dbReference type="ChEBI" id="CHEBI:58702"/>
        <dbReference type="ChEBI" id="CHEBI:145989"/>
        <dbReference type="EC" id="2.5.1.19"/>
    </reaction>
    <physiologicalReaction direction="left-to-right" evidence="8">
        <dbReference type="Rhea" id="RHEA:21257"/>
    </physiologicalReaction>
</comment>
<comment type="pathway">
    <text evidence="1">Metabolic intermediate biosynthesis; chorismate biosynthesis; chorismate from D-erythrose 4-phosphate and phosphoenolpyruvate: step 6/7.</text>
</comment>
<evidence type="ECO:0000259" key="10">
    <source>
        <dbReference type="Pfam" id="PF00275"/>
    </source>
</evidence>
<dbReference type="EC" id="2.5.1.19" evidence="3 9"/>
<reference evidence="12" key="1">
    <citation type="journal article" date="2015" name="MBio">
        <title>Genome-Resolved Metagenomic Analysis Reveals Roles for Candidate Phyla and Other Microbial Community Members in Biogeochemical Transformations in Oil Reservoirs.</title>
        <authorList>
            <person name="Hu P."/>
            <person name="Tom L."/>
            <person name="Singh A."/>
            <person name="Thomas B.C."/>
            <person name="Baker B.J."/>
            <person name="Piceno Y.M."/>
            <person name="Andersen G.L."/>
            <person name="Banfield J.F."/>
        </authorList>
    </citation>
    <scope>NUCLEOTIDE SEQUENCE [LARGE SCALE GENOMIC DNA]</scope>
</reference>
<keyword evidence="4" id="KW-0963">Cytoplasm</keyword>
<dbReference type="PROSITE" id="PS00885">
    <property type="entry name" value="EPSP_SYNTHASE_2"/>
    <property type="match status" value="1"/>
</dbReference>
<name>A0A124FZ47_9FIRM</name>
<dbReference type="HAMAP" id="MF_00210">
    <property type="entry name" value="EPSP_synth"/>
    <property type="match status" value="1"/>
</dbReference>